<feature type="region of interest" description="Disordered" evidence="1">
    <location>
        <begin position="1"/>
        <end position="20"/>
    </location>
</feature>
<organism evidence="2 3">
    <name type="scientific">Candidatus Lloydbacteria bacterium RIFCSPLOWO2_02_FULL_51_11</name>
    <dbReference type="NCBI Taxonomy" id="1798667"/>
    <lineage>
        <taxon>Bacteria</taxon>
        <taxon>Candidatus Lloydiibacteriota</taxon>
    </lineage>
</organism>
<comment type="caution">
    <text evidence="2">The sequence shown here is derived from an EMBL/GenBank/DDBJ whole genome shotgun (WGS) entry which is preliminary data.</text>
</comment>
<evidence type="ECO:0000313" key="2">
    <source>
        <dbReference type="EMBL" id="OGZ15042.1"/>
    </source>
</evidence>
<evidence type="ECO:0000256" key="1">
    <source>
        <dbReference type="SAM" id="MobiDB-lite"/>
    </source>
</evidence>
<reference evidence="2 3" key="1">
    <citation type="journal article" date="2016" name="Nat. Commun.">
        <title>Thousands of microbial genomes shed light on interconnected biogeochemical processes in an aquifer system.</title>
        <authorList>
            <person name="Anantharaman K."/>
            <person name="Brown C.T."/>
            <person name="Hug L.A."/>
            <person name="Sharon I."/>
            <person name="Castelle C.J."/>
            <person name="Probst A.J."/>
            <person name="Thomas B.C."/>
            <person name="Singh A."/>
            <person name="Wilkins M.J."/>
            <person name="Karaoz U."/>
            <person name="Brodie E.L."/>
            <person name="Williams K.H."/>
            <person name="Hubbard S.S."/>
            <person name="Banfield J.F."/>
        </authorList>
    </citation>
    <scope>NUCLEOTIDE SEQUENCE [LARGE SCALE GENOMIC DNA]</scope>
</reference>
<dbReference type="AlphaFoldDB" id="A0A1G2DNS4"/>
<dbReference type="STRING" id="1798667.A3J08_01700"/>
<feature type="compositionally biased region" description="Basic and acidic residues" evidence="1">
    <location>
        <begin position="1"/>
        <end position="18"/>
    </location>
</feature>
<evidence type="ECO:0000313" key="3">
    <source>
        <dbReference type="Proteomes" id="UP000177573"/>
    </source>
</evidence>
<name>A0A1G2DNS4_9BACT</name>
<dbReference type="Proteomes" id="UP000177573">
    <property type="component" value="Unassembled WGS sequence"/>
</dbReference>
<gene>
    <name evidence="2" type="ORF">A3J08_01700</name>
</gene>
<accession>A0A1G2DNS4</accession>
<dbReference type="EMBL" id="MHLR01000018">
    <property type="protein sequence ID" value="OGZ15042.1"/>
    <property type="molecule type" value="Genomic_DNA"/>
</dbReference>
<protein>
    <submittedName>
        <fullName evidence="2">Uncharacterized protein</fullName>
    </submittedName>
</protein>
<proteinExistence type="predicted"/>
<sequence>MQKPICNDDKPYRDDRQNSKPSCAIDECNDCFHANPYDMRFLAFVNAQGSNLNQKTFPKKEDFLMWTEGESNP</sequence>